<dbReference type="PANTHER" id="PTHR43084">
    <property type="entry name" value="PERSULFIDE DIOXYGENASE ETHE1"/>
    <property type="match status" value="1"/>
</dbReference>
<keyword evidence="18" id="KW-1185">Reference proteome</keyword>
<dbReference type="Pfam" id="PF00753">
    <property type="entry name" value="Lactamase_B"/>
    <property type="match status" value="1"/>
</dbReference>
<dbReference type="InterPro" id="IPR001279">
    <property type="entry name" value="Metallo-B-lactamas"/>
</dbReference>
<dbReference type="Gene3D" id="3.60.15.10">
    <property type="entry name" value="Ribonuclease Z/Hydroxyacylglutathione hydrolase-like"/>
    <property type="match status" value="1"/>
</dbReference>
<proteinExistence type="inferred from homology"/>
<name>A0A8R1Z9I2_PRIPA</name>
<keyword evidence="6" id="KW-0223">Dioxygenase</keyword>
<keyword evidence="5" id="KW-0809">Transit peptide</keyword>
<dbReference type="GO" id="GO:0070813">
    <property type="term" value="P:hydrogen sulfide metabolic process"/>
    <property type="evidence" value="ECO:0000318"/>
    <property type="project" value="GO_Central"/>
</dbReference>
<dbReference type="GO" id="GO:0005739">
    <property type="term" value="C:mitochondrion"/>
    <property type="evidence" value="ECO:0000318"/>
    <property type="project" value="GO_Central"/>
</dbReference>
<evidence type="ECO:0000256" key="14">
    <source>
        <dbReference type="ARBA" id="ARBA00067300"/>
    </source>
</evidence>
<reference evidence="18" key="1">
    <citation type="journal article" date="2008" name="Nat. Genet.">
        <title>The Pristionchus pacificus genome provides a unique perspective on nematode lifestyle and parasitism.</title>
        <authorList>
            <person name="Dieterich C."/>
            <person name="Clifton S.W."/>
            <person name="Schuster L.N."/>
            <person name="Chinwalla A."/>
            <person name="Delehaunty K."/>
            <person name="Dinkelacker I."/>
            <person name="Fulton L."/>
            <person name="Fulton R."/>
            <person name="Godfrey J."/>
            <person name="Minx P."/>
            <person name="Mitreva M."/>
            <person name="Roeseler W."/>
            <person name="Tian H."/>
            <person name="Witte H."/>
            <person name="Yang S.P."/>
            <person name="Wilson R.K."/>
            <person name="Sommer R.J."/>
        </authorList>
    </citation>
    <scope>NUCLEOTIDE SEQUENCE [LARGE SCALE GENOMIC DNA]</scope>
    <source>
        <strain evidence="18">PS312</strain>
    </source>
</reference>
<gene>
    <name evidence="17" type="primary">WBGene00305096</name>
</gene>
<dbReference type="SMART" id="SM00849">
    <property type="entry name" value="Lactamase_B"/>
    <property type="match status" value="1"/>
</dbReference>
<accession>A0A8R1Z9I2</accession>
<dbReference type="InterPro" id="IPR044528">
    <property type="entry name" value="POD-like_MBL-fold"/>
</dbReference>
<evidence type="ECO:0000256" key="12">
    <source>
        <dbReference type="ARBA" id="ARBA00065219"/>
    </source>
</evidence>
<evidence type="ECO:0000256" key="10">
    <source>
        <dbReference type="ARBA" id="ARBA00023128"/>
    </source>
</evidence>
<evidence type="ECO:0000256" key="3">
    <source>
        <dbReference type="ARBA" id="ARBA00006759"/>
    </source>
</evidence>
<evidence type="ECO:0000313" key="18">
    <source>
        <dbReference type="Proteomes" id="UP000005239"/>
    </source>
</evidence>
<evidence type="ECO:0000256" key="8">
    <source>
        <dbReference type="ARBA" id="ARBA00023002"/>
    </source>
</evidence>
<keyword evidence="8" id="KW-0560">Oxidoreductase</keyword>
<dbReference type="CDD" id="cd07724">
    <property type="entry name" value="POD-like_MBL-fold"/>
    <property type="match status" value="1"/>
</dbReference>
<dbReference type="SUPFAM" id="SSF56281">
    <property type="entry name" value="Metallo-hydrolase/oxidoreductase"/>
    <property type="match status" value="1"/>
</dbReference>
<comment type="similarity">
    <text evidence="3">Belongs to the metallo-beta-lactamase superfamily. Glyoxalase II family.</text>
</comment>
<comment type="subunit">
    <text evidence="12">Homodimer. Monomer. Interacts with TST. May interact with RELA.</text>
</comment>
<comment type="catalytic activity">
    <reaction evidence="11">
        <text>S-sulfanylglutathione + O2 + H2O = sulfite + glutathione + 2 H(+)</text>
        <dbReference type="Rhea" id="RHEA:12981"/>
        <dbReference type="ChEBI" id="CHEBI:15377"/>
        <dbReference type="ChEBI" id="CHEBI:15378"/>
        <dbReference type="ChEBI" id="CHEBI:15379"/>
        <dbReference type="ChEBI" id="CHEBI:17359"/>
        <dbReference type="ChEBI" id="CHEBI:57925"/>
        <dbReference type="ChEBI" id="CHEBI:58905"/>
        <dbReference type="EC" id="1.13.11.18"/>
    </reaction>
</comment>
<keyword evidence="10" id="KW-0496">Mitochondrion</keyword>
<dbReference type="AlphaFoldDB" id="A0A8R1Z9I2"/>
<evidence type="ECO:0000256" key="4">
    <source>
        <dbReference type="ARBA" id="ARBA00022723"/>
    </source>
</evidence>
<dbReference type="InterPro" id="IPR051682">
    <property type="entry name" value="Mito_Persulfide_Diox"/>
</dbReference>
<evidence type="ECO:0000256" key="2">
    <source>
        <dbReference type="ARBA" id="ARBA00004173"/>
    </source>
</evidence>
<evidence type="ECO:0000259" key="16">
    <source>
        <dbReference type="SMART" id="SM00849"/>
    </source>
</evidence>
<dbReference type="GO" id="GO:0050313">
    <property type="term" value="F:sulfur dioxygenase activity"/>
    <property type="evidence" value="ECO:0000318"/>
    <property type="project" value="GO_Central"/>
</dbReference>
<reference evidence="17" key="2">
    <citation type="submission" date="2022-06" db="UniProtKB">
        <authorList>
            <consortium name="EnsemblMetazoa"/>
        </authorList>
    </citation>
    <scope>IDENTIFICATION</scope>
    <source>
        <strain evidence="17">PS312</strain>
    </source>
</reference>
<evidence type="ECO:0000256" key="15">
    <source>
        <dbReference type="ARBA" id="ARBA00077964"/>
    </source>
</evidence>
<dbReference type="EnsemblMetazoa" id="PPA47217.1">
    <property type="protein sequence ID" value="PPA47217.1"/>
    <property type="gene ID" value="WBGene00305096"/>
</dbReference>
<evidence type="ECO:0000256" key="6">
    <source>
        <dbReference type="ARBA" id="ARBA00022964"/>
    </source>
</evidence>
<dbReference type="GO" id="GO:0046872">
    <property type="term" value="F:metal ion binding"/>
    <property type="evidence" value="ECO:0007669"/>
    <property type="project" value="UniProtKB-KW"/>
</dbReference>
<keyword evidence="7" id="KW-0007">Acetylation</keyword>
<keyword evidence="9" id="KW-0408">Iron</keyword>
<organism evidence="17 18">
    <name type="scientific">Pristionchus pacificus</name>
    <name type="common">Parasitic nematode worm</name>
    <dbReference type="NCBI Taxonomy" id="54126"/>
    <lineage>
        <taxon>Eukaryota</taxon>
        <taxon>Metazoa</taxon>
        <taxon>Ecdysozoa</taxon>
        <taxon>Nematoda</taxon>
        <taxon>Chromadorea</taxon>
        <taxon>Rhabditida</taxon>
        <taxon>Rhabditina</taxon>
        <taxon>Diplogasteromorpha</taxon>
        <taxon>Diplogasteroidea</taxon>
        <taxon>Neodiplogasteridae</taxon>
        <taxon>Pristionchus</taxon>
    </lineage>
</organism>
<evidence type="ECO:0000256" key="5">
    <source>
        <dbReference type="ARBA" id="ARBA00022946"/>
    </source>
</evidence>
<comment type="cofactor">
    <cofactor evidence="1">
        <name>Fe(2+)</name>
        <dbReference type="ChEBI" id="CHEBI:29033"/>
    </cofactor>
</comment>
<protein>
    <recommendedName>
        <fullName evidence="14">Persulfide dioxygenase ETHE1, mitochondrial</fullName>
        <ecNumber evidence="13">1.13.11.18</ecNumber>
    </recommendedName>
    <alternativeName>
        <fullName evidence="15">Sulfur dioxygenase ETHE1</fullName>
    </alternativeName>
</protein>
<evidence type="ECO:0000256" key="13">
    <source>
        <dbReference type="ARBA" id="ARBA00066686"/>
    </source>
</evidence>
<dbReference type="FunFam" id="3.60.15.10:FF:000013">
    <property type="entry name" value="Persulfide dioxygenase ETHE1, mitochondrial"/>
    <property type="match status" value="1"/>
</dbReference>
<dbReference type="GO" id="GO:0006749">
    <property type="term" value="P:glutathione metabolic process"/>
    <property type="evidence" value="ECO:0000318"/>
    <property type="project" value="GO_Central"/>
</dbReference>
<comment type="subcellular location">
    <subcellularLocation>
        <location evidence="2">Mitochondrion</location>
    </subcellularLocation>
</comment>
<dbReference type="Proteomes" id="UP000005239">
    <property type="component" value="Unassembled WGS sequence"/>
</dbReference>
<evidence type="ECO:0000313" key="17">
    <source>
        <dbReference type="EnsemblMetazoa" id="PPA47217.1"/>
    </source>
</evidence>
<dbReference type="PANTHER" id="PTHR43084:SF1">
    <property type="entry name" value="PERSULFIDE DIOXYGENASE ETHE1, MITOCHONDRIAL"/>
    <property type="match status" value="1"/>
</dbReference>
<evidence type="ECO:0000256" key="7">
    <source>
        <dbReference type="ARBA" id="ARBA00022990"/>
    </source>
</evidence>
<keyword evidence="4" id="KW-0479">Metal-binding</keyword>
<evidence type="ECO:0000256" key="1">
    <source>
        <dbReference type="ARBA" id="ARBA00001954"/>
    </source>
</evidence>
<evidence type="ECO:0000256" key="11">
    <source>
        <dbReference type="ARBA" id="ARBA00050990"/>
    </source>
</evidence>
<dbReference type="InterPro" id="IPR036866">
    <property type="entry name" value="RibonucZ/Hydroxyglut_hydro"/>
</dbReference>
<feature type="domain" description="Metallo-beta-lactamase" evidence="16">
    <location>
        <begin position="17"/>
        <end position="178"/>
    </location>
</feature>
<evidence type="ECO:0000256" key="9">
    <source>
        <dbReference type="ARBA" id="ARBA00023004"/>
    </source>
</evidence>
<dbReference type="EC" id="1.13.11.18" evidence="13"/>
<sequence>MNSTTLIFRQLFEATSSTYTYIIGCAATRKAVIIDPVLETVERDAKLIKQLDLKLELGLNTHVHADHITGTAALAKIFPSMLSCLSDESGAKADRLLSHGEKLKVGRLEMECRHTPGHTNGCASYILNSEGIIFTGDALLFRGCGRTDFQQGNSARLYDSVWDHILSLPDHYTIFPGHDYNGHMSSSVREEKKFNVRLTLEKEKFIELMANLNLAYPKQIDRALPANLKNGEQ</sequence>